<evidence type="ECO:0000256" key="5">
    <source>
        <dbReference type="ARBA" id="ARBA00023242"/>
    </source>
</evidence>
<protein>
    <submittedName>
        <fullName evidence="11">Homeobox protein Nkx-2.3</fullName>
    </submittedName>
</protein>
<dbReference type="InterPro" id="IPR009057">
    <property type="entry name" value="Homeodomain-like_sf"/>
</dbReference>
<keyword evidence="5 6" id="KW-0539">Nucleus</keyword>
<dbReference type="Proteomes" id="UP000504617">
    <property type="component" value="Unplaced"/>
</dbReference>
<keyword evidence="3 6" id="KW-0238">DNA-binding</keyword>
<dbReference type="InterPro" id="IPR020479">
    <property type="entry name" value="HD_metazoa"/>
</dbReference>
<keyword evidence="10" id="KW-1185">Reference proteome</keyword>
<dbReference type="GO" id="GO:0030154">
    <property type="term" value="P:cell differentiation"/>
    <property type="evidence" value="ECO:0007669"/>
    <property type="project" value="TreeGrafter"/>
</dbReference>
<feature type="domain" description="Homeobox" evidence="9">
    <location>
        <begin position="138"/>
        <end position="198"/>
    </location>
</feature>
<evidence type="ECO:0000256" key="2">
    <source>
        <dbReference type="ARBA" id="ARBA00005661"/>
    </source>
</evidence>
<dbReference type="AlphaFoldDB" id="A0A6I9WZN1"/>
<dbReference type="GO" id="GO:0000978">
    <property type="term" value="F:RNA polymerase II cis-regulatory region sequence-specific DNA binding"/>
    <property type="evidence" value="ECO:0007669"/>
    <property type="project" value="TreeGrafter"/>
</dbReference>
<dbReference type="InterPro" id="IPR050394">
    <property type="entry name" value="Homeobox_NK-like"/>
</dbReference>
<keyword evidence="4 6" id="KW-0371">Homeobox</keyword>
<dbReference type="InterPro" id="IPR017970">
    <property type="entry name" value="Homeobox_CS"/>
</dbReference>
<organism evidence="10 11">
    <name type="scientific">Thamnophis sirtalis</name>
    <dbReference type="NCBI Taxonomy" id="35019"/>
    <lineage>
        <taxon>Eukaryota</taxon>
        <taxon>Metazoa</taxon>
        <taxon>Chordata</taxon>
        <taxon>Craniata</taxon>
        <taxon>Vertebrata</taxon>
        <taxon>Euteleostomi</taxon>
        <taxon>Lepidosauria</taxon>
        <taxon>Squamata</taxon>
        <taxon>Bifurcata</taxon>
        <taxon>Unidentata</taxon>
        <taxon>Episquamata</taxon>
        <taxon>Toxicofera</taxon>
        <taxon>Serpentes</taxon>
        <taxon>Colubroidea</taxon>
        <taxon>Colubridae</taxon>
        <taxon>Natricinae</taxon>
        <taxon>Thamnophis</taxon>
    </lineage>
</organism>
<evidence type="ECO:0000256" key="3">
    <source>
        <dbReference type="ARBA" id="ARBA00023125"/>
    </source>
</evidence>
<feature type="DNA-binding region" description="Homeobox" evidence="6">
    <location>
        <begin position="140"/>
        <end position="199"/>
    </location>
</feature>
<dbReference type="PANTHER" id="PTHR24340:SF32">
    <property type="entry name" value="HOMEOBOX PROTEIN NKX-2.3"/>
    <property type="match status" value="1"/>
</dbReference>
<comment type="similarity">
    <text evidence="2">Belongs to the NK-2 homeobox family.</text>
</comment>
<dbReference type="CDD" id="cd00086">
    <property type="entry name" value="homeodomain"/>
    <property type="match status" value="1"/>
</dbReference>
<evidence type="ECO:0000259" key="9">
    <source>
        <dbReference type="PROSITE" id="PS50071"/>
    </source>
</evidence>
<evidence type="ECO:0000313" key="11">
    <source>
        <dbReference type="RefSeq" id="XP_013907581.1"/>
    </source>
</evidence>
<dbReference type="FunFam" id="1.10.10.60:FF:000078">
    <property type="entry name" value="NK2 homeobox 3"/>
    <property type="match status" value="1"/>
</dbReference>
<dbReference type="InterPro" id="IPR001356">
    <property type="entry name" value="HD"/>
</dbReference>
<dbReference type="CTD" id="159296"/>
<feature type="region of interest" description="Disordered" evidence="8">
    <location>
        <begin position="105"/>
        <end position="143"/>
    </location>
</feature>
<dbReference type="PROSITE" id="PS00027">
    <property type="entry name" value="HOMEOBOX_1"/>
    <property type="match status" value="1"/>
</dbReference>
<dbReference type="KEGG" id="tsr:106537837"/>
<dbReference type="GO" id="GO:0000981">
    <property type="term" value="F:DNA-binding transcription factor activity, RNA polymerase II-specific"/>
    <property type="evidence" value="ECO:0007669"/>
    <property type="project" value="InterPro"/>
</dbReference>
<dbReference type="RefSeq" id="XP_013907581.1">
    <property type="nucleotide sequence ID" value="XM_014052106.1"/>
</dbReference>
<evidence type="ECO:0000313" key="10">
    <source>
        <dbReference type="Proteomes" id="UP000504617"/>
    </source>
</evidence>
<dbReference type="PANTHER" id="PTHR24340">
    <property type="entry name" value="HOMEOBOX PROTEIN NKX"/>
    <property type="match status" value="1"/>
</dbReference>
<evidence type="ECO:0000256" key="6">
    <source>
        <dbReference type="PROSITE-ProRule" id="PRU00108"/>
    </source>
</evidence>
<dbReference type="PRINTS" id="PR00024">
    <property type="entry name" value="HOMEOBOX"/>
</dbReference>
<dbReference type="SUPFAM" id="SSF46689">
    <property type="entry name" value="Homeodomain-like"/>
    <property type="match status" value="1"/>
</dbReference>
<evidence type="ECO:0000256" key="4">
    <source>
        <dbReference type="ARBA" id="ARBA00023155"/>
    </source>
</evidence>
<comment type="subcellular location">
    <subcellularLocation>
        <location evidence="1 6 7">Nucleus</location>
    </subcellularLocation>
</comment>
<dbReference type="GO" id="GO:0005634">
    <property type="term" value="C:nucleus"/>
    <property type="evidence" value="ECO:0007669"/>
    <property type="project" value="UniProtKB-SubCell"/>
</dbReference>
<dbReference type="GeneID" id="106537837"/>
<name>A0A6I9WZN1_9SAUR</name>
<dbReference type="PROSITE" id="PS50071">
    <property type="entry name" value="HOMEOBOX_2"/>
    <property type="match status" value="1"/>
</dbReference>
<sequence length="331" mass="35328">MLPSPATATSTPFSVKDILKLEQQQQQQQQQRLGGPLEPPFAPVAAVASCLLSCRFSEGEEDEESEEQQPFLTHMASTKSQADGGFSPGSYVQAVLRGTCEPKGLAEEAEPARDPSTLALVAGKEPAEEEASERPKARSRRKPRVLFSQAQVFELERRFQQQRYLSAPERELLANSLKLTSTQVKIWFQNRRYKCKRQRQDKALELGGPAAGAAQQPPAPPPPPPPRRVAVPVLVRDGKPCLGGSQAYSAAYNAPAASYAYNGFPNYAYSGSSGAAYGAGYSCSYPSGNSLGPAVQPSPGPYVSMGGFPGGAQPLHQGGAGSSCTQGIRAW</sequence>
<evidence type="ECO:0000256" key="7">
    <source>
        <dbReference type="RuleBase" id="RU000682"/>
    </source>
</evidence>
<accession>A0A6I9WZN1</accession>
<dbReference type="OrthoDB" id="6159439at2759"/>
<evidence type="ECO:0000256" key="8">
    <source>
        <dbReference type="SAM" id="MobiDB-lite"/>
    </source>
</evidence>
<proteinExistence type="inferred from homology"/>
<reference evidence="11" key="1">
    <citation type="submission" date="2025-08" db="UniProtKB">
        <authorList>
            <consortium name="RefSeq"/>
        </authorList>
    </citation>
    <scope>IDENTIFICATION</scope>
    <source>
        <tissue evidence="11">Skeletal muscle</tissue>
    </source>
</reference>
<dbReference type="Pfam" id="PF00046">
    <property type="entry name" value="Homeodomain"/>
    <property type="match status" value="1"/>
</dbReference>
<dbReference type="Gene3D" id="1.10.10.60">
    <property type="entry name" value="Homeodomain-like"/>
    <property type="match status" value="1"/>
</dbReference>
<evidence type="ECO:0000256" key="1">
    <source>
        <dbReference type="ARBA" id="ARBA00004123"/>
    </source>
</evidence>
<gene>
    <name evidence="11" type="primary">NKX2-3</name>
</gene>
<dbReference type="SMART" id="SM00389">
    <property type="entry name" value="HOX"/>
    <property type="match status" value="1"/>
</dbReference>